<keyword evidence="2" id="KW-1185">Reference proteome</keyword>
<organism evidence="1 2">
    <name type="scientific">Brenneria populi</name>
    <dbReference type="NCBI Taxonomy" id="1505588"/>
    <lineage>
        <taxon>Bacteria</taxon>
        <taxon>Pseudomonadati</taxon>
        <taxon>Pseudomonadota</taxon>
        <taxon>Gammaproteobacteria</taxon>
        <taxon>Enterobacterales</taxon>
        <taxon>Pectobacteriaceae</taxon>
        <taxon>Brenneria</taxon>
    </lineage>
</organism>
<dbReference type="EMBL" id="JAYWTM010000063">
    <property type="protein sequence ID" value="MEC5345324.1"/>
    <property type="molecule type" value="Genomic_DNA"/>
</dbReference>
<name>A0ABU6JX19_9GAMM</name>
<protein>
    <submittedName>
        <fullName evidence="1">Uncharacterized protein</fullName>
    </submittedName>
</protein>
<dbReference type="Proteomes" id="UP001309705">
    <property type="component" value="Unassembled WGS sequence"/>
</dbReference>
<gene>
    <name evidence="1" type="ORF">VSX58_22380</name>
</gene>
<reference evidence="1 2" key="1">
    <citation type="journal article" date="2017" name="Int. J. Syst. Evol. Microbiol.">
        <title>Brenneria populi subsp. brevivirga subsp. nov. isolated from symptomatic bark of Populus x euramericana canker, and description of Brenneria populi subsp. populi subsp. nov.</title>
        <authorList>
            <person name="Zheng M.H."/>
            <person name="Piao C.G."/>
            <person name="Xue H."/>
            <person name="Guo M.W."/>
            <person name="Li Y."/>
        </authorList>
    </citation>
    <scope>NUCLEOTIDE SEQUENCE [LARGE SCALE GENOMIC DNA]</scope>
    <source>
        <strain evidence="1 2">D9-5</strain>
    </source>
</reference>
<evidence type="ECO:0000313" key="2">
    <source>
        <dbReference type="Proteomes" id="UP001309705"/>
    </source>
</evidence>
<proteinExistence type="predicted"/>
<comment type="caution">
    <text evidence="1">The sequence shown here is derived from an EMBL/GenBank/DDBJ whole genome shotgun (WGS) entry which is preliminary data.</text>
</comment>
<sequence>RAAGQVVSYVRNMLAGGAAAGTSGYAFAEQSSAPAAPASYSLTLTFLDDPAQRRQDYVYWPD</sequence>
<accession>A0ABU6JX19</accession>
<feature type="non-terminal residue" evidence="1">
    <location>
        <position position="1"/>
    </location>
</feature>
<evidence type="ECO:0000313" key="1">
    <source>
        <dbReference type="EMBL" id="MEC5345324.1"/>
    </source>
</evidence>
<dbReference type="RefSeq" id="WP_327619979.1">
    <property type="nucleotide sequence ID" value="NZ_JAYWTM010000063.1"/>
</dbReference>